<comment type="caution">
    <text evidence="4">The sequence shown here is derived from an EMBL/GenBank/DDBJ whole genome shotgun (WGS) entry which is preliminary data.</text>
</comment>
<dbReference type="InterPro" id="IPR002298">
    <property type="entry name" value="DNA_polymerase_A"/>
</dbReference>
<dbReference type="SUPFAM" id="SSF56672">
    <property type="entry name" value="DNA/RNA polymerases"/>
    <property type="match status" value="1"/>
</dbReference>
<reference evidence="4" key="1">
    <citation type="journal article" date="2015" name="Nature">
        <title>Complex archaea that bridge the gap between prokaryotes and eukaryotes.</title>
        <authorList>
            <person name="Spang A."/>
            <person name="Saw J.H."/>
            <person name="Jorgensen S.L."/>
            <person name="Zaremba-Niedzwiedzka K."/>
            <person name="Martijn J."/>
            <person name="Lind A.E."/>
            <person name="van Eijk R."/>
            <person name="Schleper C."/>
            <person name="Guy L."/>
            <person name="Ettema T.J."/>
        </authorList>
    </citation>
    <scope>NUCLEOTIDE SEQUENCE</scope>
</reference>
<dbReference type="Gene3D" id="1.10.150.20">
    <property type="entry name" value="5' to 3' exonuclease, C-terminal subdomain"/>
    <property type="match status" value="1"/>
</dbReference>
<dbReference type="InterPro" id="IPR005122">
    <property type="entry name" value="Uracil-DNA_glycosylase-like"/>
</dbReference>
<dbReference type="InterPro" id="IPR001098">
    <property type="entry name" value="DNA-dir_DNA_pol_A_palm_dom"/>
</dbReference>
<evidence type="ECO:0000259" key="2">
    <source>
        <dbReference type="SMART" id="SM00482"/>
    </source>
</evidence>
<dbReference type="InterPro" id="IPR036397">
    <property type="entry name" value="RNaseH_sf"/>
</dbReference>
<gene>
    <name evidence="4" type="ORF">LCGC14_1052690</name>
</gene>
<dbReference type="InterPro" id="IPR036895">
    <property type="entry name" value="Uracil-DNA_glycosylase-like_sf"/>
</dbReference>
<dbReference type="Gene3D" id="3.40.470.10">
    <property type="entry name" value="Uracil-DNA glycosylase-like domain"/>
    <property type="match status" value="1"/>
</dbReference>
<dbReference type="AlphaFoldDB" id="A0A0F9MSV8"/>
<dbReference type="PANTHER" id="PTHR10133">
    <property type="entry name" value="DNA POLYMERASE I"/>
    <property type="match status" value="1"/>
</dbReference>
<dbReference type="InterPro" id="IPR043502">
    <property type="entry name" value="DNA/RNA_pol_sf"/>
</dbReference>
<name>A0A0F9MSV8_9ZZZZ</name>
<dbReference type="GO" id="GO:0003677">
    <property type="term" value="F:DNA binding"/>
    <property type="evidence" value="ECO:0007669"/>
    <property type="project" value="InterPro"/>
</dbReference>
<dbReference type="InterPro" id="IPR012337">
    <property type="entry name" value="RNaseH-like_sf"/>
</dbReference>
<dbReference type="SMART" id="SM00986">
    <property type="entry name" value="UDG"/>
    <property type="match status" value="1"/>
</dbReference>
<dbReference type="Pfam" id="PF00476">
    <property type="entry name" value="DNA_pol_A"/>
    <property type="match status" value="2"/>
</dbReference>
<feature type="domain" description="Uracil-DNA glycosylase-like" evidence="3">
    <location>
        <begin position="28"/>
        <end position="185"/>
    </location>
</feature>
<feature type="region of interest" description="Disordered" evidence="1">
    <location>
        <begin position="465"/>
        <end position="488"/>
    </location>
</feature>
<dbReference type="PANTHER" id="PTHR10133:SF62">
    <property type="entry name" value="DNA POLYMERASE THETA"/>
    <property type="match status" value="1"/>
</dbReference>
<dbReference type="GO" id="GO:0006302">
    <property type="term" value="P:double-strand break repair"/>
    <property type="evidence" value="ECO:0007669"/>
    <property type="project" value="TreeGrafter"/>
</dbReference>
<dbReference type="SMART" id="SM00482">
    <property type="entry name" value="POLAc"/>
    <property type="match status" value="1"/>
</dbReference>
<evidence type="ECO:0000313" key="4">
    <source>
        <dbReference type="EMBL" id="KKN08839.1"/>
    </source>
</evidence>
<dbReference type="Gene3D" id="3.30.420.10">
    <property type="entry name" value="Ribonuclease H-like superfamily/Ribonuclease H"/>
    <property type="match status" value="1"/>
</dbReference>
<dbReference type="Gene3D" id="1.20.1060.10">
    <property type="entry name" value="Taq DNA Polymerase, Chain T, domain 4"/>
    <property type="match status" value="1"/>
</dbReference>
<dbReference type="CDD" id="cd10030">
    <property type="entry name" value="UDG-F4_TTUDGA_SPO1dp_like"/>
    <property type="match status" value="1"/>
</dbReference>
<dbReference type="GO" id="GO:0003887">
    <property type="term" value="F:DNA-directed DNA polymerase activity"/>
    <property type="evidence" value="ECO:0007669"/>
    <property type="project" value="InterPro"/>
</dbReference>
<evidence type="ECO:0000256" key="1">
    <source>
        <dbReference type="SAM" id="MobiDB-lite"/>
    </source>
</evidence>
<dbReference type="SUPFAM" id="SSF53098">
    <property type="entry name" value="Ribonuclease H-like"/>
    <property type="match status" value="1"/>
</dbReference>
<proteinExistence type="predicted"/>
<dbReference type="SMART" id="SM00987">
    <property type="entry name" value="UreE_C"/>
    <property type="match status" value="1"/>
</dbReference>
<dbReference type="SUPFAM" id="SSF52141">
    <property type="entry name" value="Uracil-DNA glycosylase-like"/>
    <property type="match status" value="1"/>
</dbReference>
<protein>
    <recommendedName>
        <fullName evidence="5">Uracil-DNA glycosylase-like domain-containing protein</fullName>
    </recommendedName>
</protein>
<organism evidence="4">
    <name type="scientific">marine sediment metagenome</name>
    <dbReference type="NCBI Taxonomy" id="412755"/>
    <lineage>
        <taxon>unclassified sequences</taxon>
        <taxon>metagenomes</taxon>
        <taxon>ecological metagenomes</taxon>
    </lineage>
</organism>
<dbReference type="EMBL" id="LAZR01004412">
    <property type="protein sequence ID" value="KKN08839.1"/>
    <property type="molecule type" value="Genomic_DNA"/>
</dbReference>
<sequence>MSSIPYQPLVQMAPKALRQEDYAGVLVPHSGYKDAKIIIVGEAPGWDEVQDRKPFVGRAGQILEQCFHVAGLARAELYLTNVVKIYTPGNDISSFWNEKNGLTEKGKVWRTRLIEELKEIDGDIIIALGNVALSALCDIPSGITKWRGSLLESPYINKKIIPSIHPASVNYGNFFARYYIVHDLKLAIKCIGKPRSSLLIDRNYIIKPSLEQSLDYLSDIYKERKLTAFDIEIGGGEVSCISFSNDPTEAISIPVMHYSPSEEAKVWRMIDKVLHSESIPKMGQYIIFDTQWLLAHNKIHVRGQLEDIQIAHHILYPDFPATLGFIISMQLEGEPYYKDEGKQYKLAQIKDWDQFWQYNCKDSTHALSSWLALEPQIQERGYYETYRFTMDLFDPLNFMMLRGVDTDKIALETVKKVVSAKRDEAQKELNLLAGASLNTNSPKQVQAYFYGTLGIPPFTKYNRKTKKSTITTDDKSMQKMARGTKTREPVREAKLVQEIRGARKLIGTYLDVSVDKDGRFRCAYKPRGTTSGRLSSTKTLEGTGMNHQNLPRSFRTFMVPDPNHVFIEWDEVQAEWVVVAYLSGDARMIRIHEQGLDAHLISGGQISLLPEEYVELEYEYVGGSRDEGEIEARRLNLEADYSEWSRQSLKILHPNSFLPRTFSIRQVGKHSNHGFNYDMTAGRFASEYETSLDDAVIIHDRYFAGYPAIKQWHERVKEQLAKNRTLENFYGRKRRFLGEWGETLFKSAYDFIPQSTVVDLVNRGLLRLYSARLPWIKPLQIILQGHDSIMAQYPTDNIRYLALACVAGFEALDEEIEYLGRTFRINTDMKIGYNWRDMVKVEGPIDVNSFVRRLPKILEEAKDLHNDARKKDLENLEDLLKDEEGEYIENLP</sequence>
<dbReference type="GO" id="GO:0006261">
    <property type="term" value="P:DNA-templated DNA replication"/>
    <property type="evidence" value="ECO:0007669"/>
    <property type="project" value="InterPro"/>
</dbReference>
<dbReference type="Gene3D" id="3.30.70.370">
    <property type="match status" value="1"/>
</dbReference>
<evidence type="ECO:0008006" key="5">
    <source>
        <dbReference type="Google" id="ProtNLM"/>
    </source>
</evidence>
<accession>A0A0F9MSV8</accession>
<feature type="domain" description="DNA-directed DNA polymerase family A palm" evidence="2">
    <location>
        <begin position="551"/>
        <end position="797"/>
    </location>
</feature>
<evidence type="ECO:0000259" key="3">
    <source>
        <dbReference type="SMART" id="SM00986"/>
    </source>
</evidence>
<dbReference type="Pfam" id="PF03167">
    <property type="entry name" value="UDG"/>
    <property type="match status" value="1"/>
</dbReference>